<name>A0A915HRS4_ROMCU</name>
<organism evidence="1 2">
    <name type="scientific">Romanomermis culicivorax</name>
    <name type="common">Nematode worm</name>
    <dbReference type="NCBI Taxonomy" id="13658"/>
    <lineage>
        <taxon>Eukaryota</taxon>
        <taxon>Metazoa</taxon>
        <taxon>Ecdysozoa</taxon>
        <taxon>Nematoda</taxon>
        <taxon>Enoplea</taxon>
        <taxon>Dorylaimia</taxon>
        <taxon>Mermithida</taxon>
        <taxon>Mermithoidea</taxon>
        <taxon>Mermithidae</taxon>
        <taxon>Romanomermis</taxon>
    </lineage>
</organism>
<sequence>MDFLNQFEWKRGPQKVYDFGIKLVNMQSNSSNSNFKGIWLGIFDPMTNISSILGRKSLFGHVLNVSGEIDNRLKKGLRMSDQLFIFDINLSIVRKLIKSETSDEGIGSFARSDERTLLIRNFLIRTSQSNKVVISFNFECFPV</sequence>
<evidence type="ECO:0000313" key="2">
    <source>
        <dbReference type="WBParaSite" id="nRc.2.0.1.t04439-RA"/>
    </source>
</evidence>
<accession>A0A915HRS4</accession>
<reference evidence="2" key="1">
    <citation type="submission" date="2022-11" db="UniProtKB">
        <authorList>
            <consortium name="WormBaseParasite"/>
        </authorList>
    </citation>
    <scope>IDENTIFICATION</scope>
</reference>
<proteinExistence type="predicted"/>
<protein>
    <submittedName>
        <fullName evidence="2">Uncharacterized protein</fullName>
    </submittedName>
</protein>
<dbReference type="WBParaSite" id="nRc.2.0.1.t04439-RA">
    <property type="protein sequence ID" value="nRc.2.0.1.t04439-RA"/>
    <property type="gene ID" value="nRc.2.0.1.g04439"/>
</dbReference>
<evidence type="ECO:0000313" key="1">
    <source>
        <dbReference type="Proteomes" id="UP000887565"/>
    </source>
</evidence>
<dbReference type="AlphaFoldDB" id="A0A915HRS4"/>
<dbReference type="Proteomes" id="UP000887565">
    <property type="component" value="Unplaced"/>
</dbReference>
<keyword evidence="1" id="KW-1185">Reference proteome</keyword>